<dbReference type="PANTHER" id="PTHR40036">
    <property type="entry name" value="MACROCIN O-METHYLTRANSFERASE"/>
    <property type="match status" value="1"/>
</dbReference>
<keyword evidence="1" id="KW-0808">Transferase</keyword>
<proteinExistence type="predicted"/>
<dbReference type="PANTHER" id="PTHR40036:SF1">
    <property type="entry name" value="MACROCIN O-METHYLTRANSFERASE"/>
    <property type="match status" value="1"/>
</dbReference>
<dbReference type="EC" id="2.1.1.101" evidence="1"/>
<dbReference type="Pfam" id="PF05711">
    <property type="entry name" value="TylF"/>
    <property type="match status" value="1"/>
</dbReference>
<accession>A0A6V8LZ61</accession>
<sequence>MISDEEREALARLYLASRRNARSAYLAAQMAYLAASPLADSCEPRTMWEPAKVRFVLDMVLRTESVPGNILELGVFQGGGTFLMARMLKAISSGRVIVGVDSFEGMPEPVDQDADDSGVARFHEGMFREGSSYQYTSLLARVLHLEDRVRFIKGYFADVLPSLAREGRRYSLAIVDPDQYAGTMQALETFYDLMSPGGVVIVDDYGCASSMGVQRAVDEFLAGRPERLEVGALSMVWFRKL</sequence>
<evidence type="ECO:0000313" key="2">
    <source>
        <dbReference type="Proteomes" id="UP000494245"/>
    </source>
</evidence>
<dbReference type="EMBL" id="BLTE01000018">
    <property type="protein sequence ID" value="GFK95518.1"/>
    <property type="molecule type" value="Genomic_DNA"/>
</dbReference>
<protein>
    <submittedName>
        <fullName evidence="1">Macrocin O-methyltransferase</fullName>
        <ecNumber evidence="1">2.1.1.101</ecNumber>
    </submittedName>
</protein>
<keyword evidence="2" id="KW-1185">Reference proteome</keyword>
<name>A0A6V8LZ61_9BACT</name>
<dbReference type="InterPro" id="IPR029063">
    <property type="entry name" value="SAM-dependent_MTases_sf"/>
</dbReference>
<dbReference type="InterPro" id="IPR008884">
    <property type="entry name" value="TylF_MeTrfase"/>
</dbReference>
<dbReference type="SUPFAM" id="SSF53335">
    <property type="entry name" value="S-adenosyl-L-methionine-dependent methyltransferases"/>
    <property type="match status" value="1"/>
</dbReference>
<dbReference type="Proteomes" id="UP000494245">
    <property type="component" value="Unassembled WGS sequence"/>
</dbReference>
<comment type="caution">
    <text evidence="1">The sequence shown here is derived from an EMBL/GenBank/DDBJ whole genome shotgun (WGS) entry which is preliminary data.</text>
</comment>
<dbReference type="GO" id="GO:0032259">
    <property type="term" value="P:methylation"/>
    <property type="evidence" value="ECO:0007669"/>
    <property type="project" value="UniProtKB-KW"/>
</dbReference>
<reference evidence="1 2" key="1">
    <citation type="submission" date="2020-04" db="EMBL/GenBank/DDBJ databases">
        <authorList>
            <consortium name="Desulfovibrio sp. FSS-1 genome sequencing consortium"/>
            <person name="Shimoshige H."/>
            <person name="Kobayashi H."/>
            <person name="Maekawa T."/>
        </authorList>
    </citation>
    <scope>NUCLEOTIDE SEQUENCE [LARGE SCALE GENOMIC DNA]</scope>
    <source>
        <strain evidence="1 2">SIID29052-01</strain>
    </source>
</reference>
<dbReference type="RefSeq" id="WP_173086594.1">
    <property type="nucleotide sequence ID" value="NZ_BLTE01000018.1"/>
</dbReference>
<dbReference type="GO" id="GO:0030769">
    <property type="term" value="F:macrocin O-methyltransferase activity"/>
    <property type="evidence" value="ECO:0007669"/>
    <property type="project" value="UniProtKB-EC"/>
</dbReference>
<dbReference type="Gene3D" id="3.40.50.150">
    <property type="entry name" value="Vaccinia Virus protein VP39"/>
    <property type="match status" value="1"/>
</dbReference>
<dbReference type="AlphaFoldDB" id="A0A6V8LZ61"/>
<keyword evidence="1" id="KW-0489">Methyltransferase</keyword>
<gene>
    <name evidence="1" type="primary">tylF</name>
    <name evidence="1" type="ORF">NNJEOMEG_03383</name>
</gene>
<organism evidence="1 2">
    <name type="scientific">Fundidesulfovibrio magnetotacticus</name>
    <dbReference type="NCBI Taxonomy" id="2730080"/>
    <lineage>
        <taxon>Bacteria</taxon>
        <taxon>Pseudomonadati</taxon>
        <taxon>Thermodesulfobacteriota</taxon>
        <taxon>Desulfovibrionia</taxon>
        <taxon>Desulfovibrionales</taxon>
        <taxon>Desulfovibrionaceae</taxon>
        <taxon>Fundidesulfovibrio</taxon>
    </lineage>
</organism>
<reference evidence="1 2" key="2">
    <citation type="submission" date="2020-05" db="EMBL/GenBank/DDBJ databases">
        <title>Draft genome sequence of Desulfovibrio sp. strainFSS-1.</title>
        <authorList>
            <person name="Shimoshige H."/>
            <person name="Kobayashi H."/>
            <person name="Maekawa T."/>
        </authorList>
    </citation>
    <scope>NUCLEOTIDE SEQUENCE [LARGE SCALE GENOMIC DNA]</scope>
    <source>
        <strain evidence="1 2">SIID29052-01</strain>
    </source>
</reference>
<evidence type="ECO:0000313" key="1">
    <source>
        <dbReference type="EMBL" id="GFK95518.1"/>
    </source>
</evidence>